<dbReference type="InterPro" id="IPR000571">
    <property type="entry name" value="Znf_CCCH"/>
</dbReference>
<keyword evidence="5 12" id="KW-0863">Zinc-finger</keyword>
<dbReference type="GO" id="GO:0003677">
    <property type="term" value="F:DNA binding"/>
    <property type="evidence" value="ECO:0007669"/>
    <property type="project" value="UniProtKB-KW"/>
</dbReference>
<evidence type="ECO:0000259" key="14">
    <source>
        <dbReference type="PROSITE" id="PS50102"/>
    </source>
</evidence>
<keyword evidence="10" id="KW-0539">Nucleus</keyword>
<dbReference type="GO" id="GO:0000398">
    <property type="term" value="P:mRNA splicing, via spliceosome"/>
    <property type="evidence" value="ECO:0007669"/>
    <property type="project" value="InterPro"/>
</dbReference>
<keyword evidence="3 12" id="KW-0479">Metal-binding</keyword>
<evidence type="ECO:0000256" key="13">
    <source>
        <dbReference type="SAM" id="MobiDB-lite"/>
    </source>
</evidence>
<feature type="domain" description="C3H1-type" evidence="15">
    <location>
        <begin position="151"/>
        <end position="178"/>
    </location>
</feature>
<feature type="compositionally biased region" description="Basic residues" evidence="13">
    <location>
        <begin position="204"/>
        <end position="249"/>
    </location>
</feature>
<dbReference type="AlphaFoldDB" id="A0A5J4UYI1"/>
<dbReference type="PANTHER" id="PTHR12620">
    <property type="entry name" value="U2 SNRNP AUXILIARY FACTOR, SMALL SUBUNIT"/>
    <property type="match status" value="1"/>
</dbReference>
<evidence type="ECO:0000256" key="11">
    <source>
        <dbReference type="PROSITE-ProRule" id="PRU00176"/>
    </source>
</evidence>
<dbReference type="GO" id="GO:0003723">
    <property type="term" value="F:RNA binding"/>
    <property type="evidence" value="ECO:0007669"/>
    <property type="project" value="UniProtKB-UniRule"/>
</dbReference>
<evidence type="ECO:0000256" key="4">
    <source>
        <dbReference type="ARBA" id="ARBA00022737"/>
    </source>
</evidence>
<feature type="zinc finger region" description="C3H1-type" evidence="12">
    <location>
        <begin position="20"/>
        <end position="48"/>
    </location>
</feature>
<evidence type="ECO:0000256" key="6">
    <source>
        <dbReference type="ARBA" id="ARBA00022833"/>
    </source>
</evidence>
<evidence type="ECO:0000256" key="9">
    <source>
        <dbReference type="ARBA" id="ARBA00023187"/>
    </source>
</evidence>
<dbReference type="FunFam" id="3.30.70.330:FF:000122">
    <property type="entry name" value="Splicing factor U2AF small subunit"/>
    <property type="match status" value="1"/>
</dbReference>
<dbReference type="Gene3D" id="3.30.70.330">
    <property type="match status" value="1"/>
</dbReference>
<feature type="compositionally biased region" description="Acidic residues" evidence="13">
    <location>
        <begin position="342"/>
        <end position="354"/>
    </location>
</feature>
<dbReference type="InterPro" id="IPR003954">
    <property type="entry name" value="RRM_euk-type"/>
</dbReference>
<keyword evidence="4" id="KW-0677">Repeat</keyword>
<dbReference type="InterPro" id="IPR035979">
    <property type="entry name" value="RBD_domain_sf"/>
</dbReference>
<evidence type="ECO:0000256" key="2">
    <source>
        <dbReference type="ARBA" id="ARBA00022664"/>
    </source>
</evidence>
<feature type="domain" description="C3H1-type" evidence="15">
    <location>
        <begin position="20"/>
        <end position="48"/>
    </location>
</feature>
<comment type="caution">
    <text evidence="16">The sequence shown here is derived from an EMBL/GenBank/DDBJ whole genome shotgun (WGS) entry which is preliminary data.</text>
</comment>
<proteinExistence type="predicted"/>
<keyword evidence="8" id="KW-0238">DNA-binding</keyword>
<evidence type="ECO:0000256" key="7">
    <source>
        <dbReference type="ARBA" id="ARBA00022884"/>
    </source>
</evidence>
<dbReference type="GO" id="GO:0008270">
    <property type="term" value="F:zinc ion binding"/>
    <property type="evidence" value="ECO:0007669"/>
    <property type="project" value="UniProtKB-KW"/>
</dbReference>
<evidence type="ECO:0000256" key="3">
    <source>
        <dbReference type="ARBA" id="ARBA00022723"/>
    </source>
</evidence>
<keyword evidence="6 12" id="KW-0862">Zinc</keyword>
<feature type="zinc finger region" description="C3H1-type" evidence="12">
    <location>
        <begin position="151"/>
        <end position="178"/>
    </location>
</feature>
<evidence type="ECO:0000313" key="16">
    <source>
        <dbReference type="EMBL" id="KAA6375488.1"/>
    </source>
</evidence>
<dbReference type="SUPFAM" id="SSF54928">
    <property type="entry name" value="RNA-binding domain, RBD"/>
    <property type="match status" value="1"/>
</dbReference>
<dbReference type="SMART" id="SM00361">
    <property type="entry name" value="RRM_1"/>
    <property type="match status" value="1"/>
</dbReference>
<dbReference type="PROSITE" id="PS50103">
    <property type="entry name" value="ZF_C3H1"/>
    <property type="match status" value="2"/>
</dbReference>
<keyword evidence="9" id="KW-0508">mRNA splicing</keyword>
<dbReference type="GO" id="GO:0089701">
    <property type="term" value="C:U2AF complex"/>
    <property type="evidence" value="ECO:0007669"/>
    <property type="project" value="InterPro"/>
</dbReference>
<protein>
    <submittedName>
        <fullName evidence="16">Putative Splicing factor U2af 38 kDa subunit</fullName>
    </submittedName>
</protein>
<keyword evidence="7 11" id="KW-0694">RNA-binding</keyword>
<dbReference type="Proteomes" id="UP000324800">
    <property type="component" value="Unassembled WGS sequence"/>
</dbReference>
<accession>A0A5J4UYI1</accession>
<evidence type="ECO:0000256" key="1">
    <source>
        <dbReference type="ARBA" id="ARBA00004123"/>
    </source>
</evidence>
<evidence type="ECO:0000256" key="5">
    <source>
        <dbReference type="ARBA" id="ARBA00022771"/>
    </source>
</evidence>
<dbReference type="CDD" id="cd12287">
    <property type="entry name" value="RRM_U2AF35_like"/>
    <property type="match status" value="1"/>
</dbReference>
<feature type="compositionally biased region" description="Basic and acidic residues" evidence="13">
    <location>
        <begin position="321"/>
        <end position="341"/>
    </location>
</feature>
<dbReference type="OrthoDB" id="423462at2759"/>
<evidence type="ECO:0000256" key="12">
    <source>
        <dbReference type="PROSITE-ProRule" id="PRU00723"/>
    </source>
</evidence>
<gene>
    <name evidence="16" type="ORF">EZS28_028984</name>
</gene>
<dbReference type="PRINTS" id="PR01848">
    <property type="entry name" value="U2AUXFACTOR"/>
</dbReference>
<keyword evidence="2" id="KW-0507">mRNA processing</keyword>
<dbReference type="EMBL" id="SNRW01011192">
    <property type="protein sequence ID" value="KAA6375488.1"/>
    <property type="molecule type" value="Genomic_DNA"/>
</dbReference>
<name>A0A5J4UYI1_9EUKA</name>
<evidence type="ECO:0000259" key="15">
    <source>
        <dbReference type="PROSITE" id="PS50103"/>
    </source>
</evidence>
<feature type="domain" description="RRM" evidence="14">
    <location>
        <begin position="52"/>
        <end position="149"/>
    </location>
</feature>
<dbReference type="InterPro" id="IPR012677">
    <property type="entry name" value="Nucleotide-bd_a/b_plait_sf"/>
</dbReference>
<evidence type="ECO:0000256" key="8">
    <source>
        <dbReference type="ARBA" id="ARBA00023125"/>
    </source>
</evidence>
<comment type="subcellular location">
    <subcellularLocation>
        <location evidence="1">Nucleus</location>
    </subcellularLocation>
</comment>
<evidence type="ECO:0000256" key="10">
    <source>
        <dbReference type="ARBA" id="ARBA00023242"/>
    </source>
</evidence>
<dbReference type="SMART" id="SM00356">
    <property type="entry name" value="ZnF_C3H1"/>
    <property type="match status" value="2"/>
</dbReference>
<dbReference type="InterPro" id="IPR000504">
    <property type="entry name" value="RRM_dom"/>
</dbReference>
<reference evidence="16 17" key="1">
    <citation type="submission" date="2019-03" db="EMBL/GenBank/DDBJ databases">
        <title>Single cell metagenomics reveals metabolic interactions within the superorganism composed of flagellate Streblomastix strix and complex community of Bacteroidetes bacteria on its surface.</title>
        <authorList>
            <person name="Treitli S.C."/>
            <person name="Kolisko M."/>
            <person name="Husnik F."/>
            <person name="Keeling P."/>
            <person name="Hampl V."/>
        </authorList>
    </citation>
    <scope>NUCLEOTIDE SEQUENCE [LARGE SCALE GENOMIC DNA]</scope>
    <source>
        <strain evidence="16">ST1C</strain>
    </source>
</reference>
<dbReference type="PROSITE" id="PS50102">
    <property type="entry name" value="RRM"/>
    <property type="match status" value="1"/>
</dbReference>
<sequence>MQQQTKVNASERLAQIYGTELDKVHCPFYFKMGACRFGDNCSRQHVRPPHSQTVILSHMYQNPLAFEDCSKFGKEVLEAHFEMFYEDVFLELEKIGKIEEMEVVDNICDHMLGNVYVKFYDEDDAENCVKKINGRKFGGRTVVAELSPVTDFKDARCKQFEIGECNRGGQCNFMHLKEISIKLRKKLYKGRSQSRERDRDHKDERKRRSRSHSRGHRHSRSRSRSRSHGHHSDRHHSYHRSSHSHRHEGSKKGDRKEIDDKRDKDKKDRKQDSEQKTEDSQKEIKENIEQSDKVIESKDDEKDKRIKLPQREEDSDNESEDNIKEGTNIDKKHGSQERNDASDDDSSDQSDQDS</sequence>
<feature type="region of interest" description="Disordered" evidence="13">
    <location>
        <begin position="187"/>
        <end position="354"/>
    </location>
</feature>
<feature type="compositionally biased region" description="Basic and acidic residues" evidence="13">
    <location>
        <begin position="250"/>
        <end position="312"/>
    </location>
</feature>
<dbReference type="Pfam" id="PF00642">
    <property type="entry name" value="zf-CCCH"/>
    <property type="match status" value="2"/>
</dbReference>
<feature type="compositionally biased region" description="Basic and acidic residues" evidence="13">
    <location>
        <begin position="193"/>
        <end position="203"/>
    </location>
</feature>
<dbReference type="Pfam" id="PF00076">
    <property type="entry name" value="RRM_1"/>
    <property type="match status" value="1"/>
</dbReference>
<evidence type="ECO:0000313" key="17">
    <source>
        <dbReference type="Proteomes" id="UP000324800"/>
    </source>
</evidence>
<dbReference type="InterPro" id="IPR009145">
    <property type="entry name" value="U2AF_small"/>
</dbReference>
<organism evidence="16 17">
    <name type="scientific">Streblomastix strix</name>
    <dbReference type="NCBI Taxonomy" id="222440"/>
    <lineage>
        <taxon>Eukaryota</taxon>
        <taxon>Metamonada</taxon>
        <taxon>Preaxostyla</taxon>
        <taxon>Oxymonadida</taxon>
        <taxon>Streblomastigidae</taxon>
        <taxon>Streblomastix</taxon>
    </lineage>
</organism>